<evidence type="ECO:0000256" key="7">
    <source>
        <dbReference type="PIRSR" id="PIRSR602403-1"/>
    </source>
</evidence>
<evidence type="ECO:0000256" key="4">
    <source>
        <dbReference type="ARBA" id="ARBA00022723"/>
    </source>
</evidence>
<gene>
    <name evidence="10" type="ORF">NPX13_g5515</name>
</gene>
<evidence type="ECO:0000256" key="9">
    <source>
        <dbReference type="SAM" id="Phobius"/>
    </source>
</evidence>
<dbReference type="Gene3D" id="1.10.630.10">
    <property type="entry name" value="Cytochrome P450"/>
    <property type="match status" value="1"/>
</dbReference>
<dbReference type="Pfam" id="PF00067">
    <property type="entry name" value="p450"/>
    <property type="match status" value="1"/>
</dbReference>
<keyword evidence="3 7" id="KW-0349">Heme</keyword>
<comment type="cofactor">
    <cofactor evidence="1 7">
        <name>heme</name>
        <dbReference type="ChEBI" id="CHEBI:30413"/>
    </cofactor>
</comment>
<dbReference type="Proteomes" id="UP001148614">
    <property type="component" value="Unassembled WGS sequence"/>
</dbReference>
<evidence type="ECO:0000256" key="6">
    <source>
        <dbReference type="ARBA" id="ARBA00023033"/>
    </source>
</evidence>
<dbReference type="InterPro" id="IPR036396">
    <property type="entry name" value="Cyt_P450_sf"/>
</dbReference>
<keyword evidence="5 7" id="KW-0408">Iron</keyword>
<dbReference type="GO" id="GO:0004497">
    <property type="term" value="F:monooxygenase activity"/>
    <property type="evidence" value="ECO:0007669"/>
    <property type="project" value="UniProtKB-KW"/>
</dbReference>
<comment type="similarity">
    <text evidence="2 8">Belongs to the cytochrome P450 family.</text>
</comment>
<keyword evidence="11" id="KW-1185">Reference proteome</keyword>
<evidence type="ECO:0008006" key="12">
    <source>
        <dbReference type="Google" id="ProtNLM"/>
    </source>
</evidence>
<keyword evidence="8" id="KW-0560">Oxidoreductase</keyword>
<evidence type="ECO:0000256" key="1">
    <source>
        <dbReference type="ARBA" id="ARBA00001971"/>
    </source>
</evidence>
<feature type="binding site" description="axial binding residue" evidence="7">
    <location>
        <position position="583"/>
    </location>
    <ligand>
        <name>heme</name>
        <dbReference type="ChEBI" id="CHEBI:30413"/>
    </ligand>
    <ligandPart>
        <name>Fe</name>
        <dbReference type="ChEBI" id="CHEBI:18248"/>
    </ligandPart>
</feature>
<dbReference type="EMBL" id="JANPWZ010000874">
    <property type="protein sequence ID" value="KAJ3571049.1"/>
    <property type="molecule type" value="Genomic_DNA"/>
</dbReference>
<organism evidence="10 11">
    <name type="scientific">Xylaria arbuscula</name>
    <dbReference type="NCBI Taxonomy" id="114810"/>
    <lineage>
        <taxon>Eukaryota</taxon>
        <taxon>Fungi</taxon>
        <taxon>Dikarya</taxon>
        <taxon>Ascomycota</taxon>
        <taxon>Pezizomycotina</taxon>
        <taxon>Sordariomycetes</taxon>
        <taxon>Xylariomycetidae</taxon>
        <taxon>Xylariales</taxon>
        <taxon>Xylariaceae</taxon>
        <taxon>Xylaria</taxon>
    </lineage>
</organism>
<dbReference type="PANTHER" id="PTHR24305:SF166">
    <property type="entry name" value="CYTOCHROME P450 12A4, MITOCHONDRIAL-RELATED"/>
    <property type="match status" value="1"/>
</dbReference>
<keyword evidence="9" id="KW-0812">Transmembrane</keyword>
<comment type="caution">
    <text evidence="10">The sequence shown here is derived from an EMBL/GenBank/DDBJ whole genome shotgun (WGS) entry which is preliminary data.</text>
</comment>
<dbReference type="PRINTS" id="PR00385">
    <property type="entry name" value="P450"/>
</dbReference>
<dbReference type="InterPro" id="IPR001128">
    <property type="entry name" value="Cyt_P450"/>
</dbReference>
<dbReference type="InterPro" id="IPR050121">
    <property type="entry name" value="Cytochrome_P450_monoxygenase"/>
</dbReference>
<dbReference type="GO" id="GO:0020037">
    <property type="term" value="F:heme binding"/>
    <property type="evidence" value="ECO:0007669"/>
    <property type="project" value="InterPro"/>
</dbReference>
<name>A0A9W8NDV8_9PEZI</name>
<evidence type="ECO:0000256" key="3">
    <source>
        <dbReference type="ARBA" id="ARBA00022617"/>
    </source>
</evidence>
<evidence type="ECO:0000256" key="2">
    <source>
        <dbReference type="ARBA" id="ARBA00010617"/>
    </source>
</evidence>
<dbReference type="GO" id="GO:0016705">
    <property type="term" value="F:oxidoreductase activity, acting on paired donors, with incorporation or reduction of molecular oxygen"/>
    <property type="evidence" value="ECO:0007669"/>
    <property type="project" value="InterPro"/>
</dbReference>
<dbReference type="GO" id="GO:0005506">
    <property type="term" value="F:iron ion binding"/>
    <property type="evidence" value="ECO:0007669"/>
    <property type="project" value="InterPro"/>
</dbReference>
<dbReference type="SUPFAM" id="SSF48264">
    <property type="entry name" value="Cytochrome P450"/>
    <property type="match status" value="1"/>
</dbReference>
<dbReference type="InterPro" id="IPR002403">
    <property type="entry name" value="Cyt_P450_E_grp-IV"/>
</dbReference>
<evidence type="ECO:0000256" key="5">
    <source>
        <dbReference type="ARBA" id="ARBA00023004"/>
    </source>
</evidence>
<proteinExistence type="inferred from homology"/>
<evidence type="ECO:0000313" key="10">
    <source>
        <dbReference type="EMBL" id="KAJ3571049.1"/>
    </source>
</evidence>
<keyword evidence="4 7" id="KW-0479">Metal-binding</keyword>
<accession>A0A9W8NDV8</accession>
<feature type="transmembrane region" description="Helical" evidence="9">
    <location>
        <begin position="130"/>
        <end position="155"/>
    </location>
</feature>
<dbReference type="InterPro" id="IPR017972">
    <property type="entry name" value="Cyt_P450_CS"/>
</dbReference>
<keyword evidence="6 8" id="KW-0503">Monooxygenase</keyword>
<keyword evidence="9" id="KW-1133">Transmembrane helix</keyword>
<dbReference type="AlphaFoldDB" id="A0A9W8NDV8"/>
<dbReference type="PRINTS" id="PR00465">
    <property type="entry name" value="EP450IV"/>
</dbReference>
<sequence length="648" mass="74051">MLHDQRNPAQNRALSSENGAQRLDAYVTHHIPLRYLEYGRCMGVIFQTWERAAAVRIDGPNGDASGWEVRGSDVQTDSDNRPLTTGEPIDVVDFYGIELPSITVPNITGNASYEAPLDEVAAQFSRTDKLVYLSSAAILGFAVWVVWTYIVRLFLLRRFYEKQGIRFVNKCYAVVGAEMRVSGLQTRNKSHDWLYTERPTDIYGTVRGFSLQLYSTSAEFCEELIAKTGFHVDRDTPALFSFGRLSPYALTFLPINKWRFRERKITLTKGMRDNRRLFDIVSRQAELALKRFKVTNGSGTTINIRELLNHWTRESSGEFIWGRSNIQRQLTVKDTNGELVSLPFMTALNQTFTELRFYASRFWNRVYFPLAALPLTKESRRLSYNIKILVKATEDMMRTPEKETVASLVQEFNDELGIETMMTRDDLVTATIAGLDTIKSSVMGTLFHLLEPENLHWRKQLLDEINELKQQPGDMFVKLSHAPKLNAFILETLRYEPPGSLINNAAVKDFDLSVKDTTYKIKSGTRIVTCIHALHQNEESWADRVDPNMSPLNVFDPSRFLDKTETIIKSYCFMPFGKGPRRCPGQGAGVMMVKVFIAAFLTNNFNCRMAVPENQTKDITWFNIYSKATFDIICDEGDRAPEKALHED</sequence>
<evidence type="ECO:0000313" key="11">
    <source>
        <dbReference type="Proteomes" id="UP001148614"/>
    </source>
</evidence>
<protein>
    <recommendedName>
        <fullName evidence="12">Cytochrome P450</fullName>
    </recommendedName>
</protein>
<reference evidence="10" key="1">
    <citation type="submission" date="2022-07" db="EMBL/GenBank/DDBJ databases">
        <title>Genome Sequence of Xylaria arbuscula.</title>
        <authorList>
            <person name="Buettner E."/>
        </authorList>
    </citation>
    <scope>NUCLEOTIDE SEQUENCE</scope>
    <source>
        <strain evidence="10">VT107</strain>
    </source>
</reference>
<dbReference type="PROSITE" id="PS00086">
    <property type="entry name" value="CYTOCHROME_P450"/>
    <property type="match status" value="1"/>
</dbReference>
<keyword evidence="9" id="KW-0472">Membrane</keyword>
<dbReference type="PANTHER" id="PTHR24305">
    <property type="entry name" value="CYTOCHROME P450"/>
    <property type="match status" value="1"/>
</dbReference>
<dbReference type="CDD" id="cd00302">
    <property type="entry name" value="cytochrome_P450"/>
    <property type="match status" value="1"/>
</dbReference>
<evidence type="ECO:0000256" key="8">
    <source>
        <dbReference type="RuleBase" id="RU000461"/>
    </source>
</evidence>